<dbReference type="EMBL" id="JABBWK010000278">
    <property type="protein sequence ID" value="KAG1886352.1"/>
    <property type="molecule type" value="Genomic_DNA"/>
</dbReference>
<organism evidence="1 2">
    <name type="scientific">Suillus fuscotomentosus</name>
    <dbReference type="NCBI Taxonomy" id="1912939"/>
    <lineage>
        <taxon>Eukaryota</taxon>
        <taxon>Fungi</taxon>
        <taxon>Dikarya</taxon>
        <taxon>Basidiomycota</taxon>
        <taxon>Agaricomycotina</taxon>
        <taxon>Agaricomycetes</taxon>
        <taxon>Agaricomycetidae</taxon>
        <taxon>Boletales</taxon>
        <taxon>Suillineae</taxon>
        <taxon>Suillaceae</taxon>
        <taxon>Suillus</taxon>
    </lineage>
</organism>
<gene>
    <name evidence="1" type="ORF">F5891DRAFT_1201135</name>
</gene>
<keyword evidence="2" id="KW-1185">Reference proteome</keyword>
<name>A0AAD4DQJ7_9AGAM</name>
<reference evidence="1" key="1">
    <citation type="journal article" date="2020" name="New Phytol.">
        <title>Comparative genomics reveals dynamic genome evolution in host specialist ectomycorrhizal fungi.</title>
        <authorList>
            <person name="Lofgren L.A."/>
            <person name="Nguyen N.H."/>
            <person name="Vilgalys R."/>
            <person name="Ruytinx J."/>
            <person name="Liao H.L."/>
            <person name="Branco S."/>
            <person name="Kuo A."/>
            <person name="LaButti K."/>
            <person name="Lipzen A."/>
            <person name="Andreopoulos W."/>
            <person name="Pangilinan J."/>
            <person name="Riley R."/>
            <person name="Hundley H."/>
            <person name="Na H."/>
            <person name="Barry K."/>
            <person name="Grigoriev I.V."/>
            <person name="Stajich J.E."/>
            <person name="Kennedy P.G."/>
        </authorList>
    </citation>
    <scope>NUCLEOTIDE SEQUENCE</scope>
    <source>
        <strain evidence="1">FC203</strain>
    </source>
</reference>
<protein>
    <submittedName>
        <fullName evidence="1">Uncharacterized protein</fullName>
    </submittedName>
</protein>
<evidence type="ECO:0000313" key="2">
    <source>
        <dbReference type="Proteomes" id="UP001195769"/>
    </source>
</evidence>
<dbReference type="Proteomes" id="UP001195769">
    <property type="component" value="Unassembled WGS sequence"/>
</dbReference>
<sequence>MSNGESHYTHGALAGLQGTTDVGVHILGLPFALAKPSSELAFEMSMVARSAYSATYREDFDLDDDSYDSNYFDPGIHNYDFDSDYGYS</sequence>
<dbReference type="RefSeq" id="XP_041216564.1">
    <property type="nucleotide sequence ID" value="XM_041368866.1"/>
</dbReference>
<proteinExistence type="predicted"/>
<comment type="caution">
    <text evidence="1">The sequence shown here is derived from an EMBL/GenBank/DDBJ whole genome shotgun (WGS) entry which is preliminary data.</text>
</comment>
<accession>A0AAD4DQJ7</accession>
<evidence type="ECO:0000313" key="1">
    <source>
        <dbReference type="EMBL" id="KAG1886352.1"/>
    </source>
</evidence>
<dbReference type="GeneID" id="64663164"/>
<dbReference type="AlphaFoldDB" id="A0AAD4DQJ7"/>